<dbReference type="NCBIfam" id="NF003258">
    <property type="entry name" value="PRK04219.1"/>
    <property type="match status" value="1"/>
</dbReference>
<dbReference type="OrthoDB" id="1734943at2759"/>
<dbReference type="InterPro" id="IPR057266">
    <property type="entry name" value="Ribosomal_uL5_euk/arc-type"/>
</dbReference>
<dbReference type="PANTHER" id="PTHR11994">
    <property type="entry name" value="60S RIBOSOMAL PROTEIN L11-RELATED"/>
    <property type="match status" value="1"/>
</dbReference>
<keyword evidence="4 5" id="KW-0687">Ribonucleoprotein</keyword>
<evidence type="ECO:0000256" key="5">
    <source>
        <dbReference type="RuleBase" id="RU003930"/>
    </source>
</evidence>
<dbReference type="PROSITE" id="PS00358">
    <property type="entry name" value="RIBOSOMAL_L5"/>
    <property type="match status" value="1"/>
</dbReference>
<evidence type="ECO:0000313" key="8">
    <source>
        <dbReference type="EMBL" id="OAG31997.1"/>
    </source>
</evidence>
<feature type="domain" description="Large ribosomal subunit protein uL5 C-terminal" evidence="7">
    <location>
        <begin position="63"/>
        <end position="161"/>
    </location>
</feature>
<protein>
    <submittedName>
        <fullName evidence="8">Large subunit ribosomal protein L11e</fullName>
    </submittedName>
</protein>
<dbReference type="Pfam" id="PF00281">
    <property type="entry name" value="Ribosomal_L5"/>
    <property type="match status" value="1"/>
</dbReference>
<dbReference type="EMBL" id="LTDL01000014">
    <property type="protein sequence ID" value="OAG31997.1"/>
    <property type="molecule type" value="Genomic_DNA"/>
</dbReference>
<evidence type="ECO:0000259" key="7">
    <source>
        <dbReference type="Pfam" id="PF00673"/>
    </source>
</evidence>
<dbReference type="Proteomes" id="UP000185944">
    <property type="component" value="Unassembled WGS sequence"/>
</dbReference>
<dbReference type="InterPro" id="IPR020929">
    <property type="entry name" value="Ribosomal_uL5_CS"/>
</dbReference>
<evidence type="ECO:0000259" key="6">
    <source>
        <dbReference type="Pfam" id="PF00281"/>
    </source>
</evidence>
<dbReference type="RefSeq" id="XP_067545598.1">
    <property type="nucleotide sequence ID" value="XM_067687890.1"/>
</dbReference>
<keyword evidence="9" id="KW-1185">Reference proteome</keyword>
<comment type="caution">
    <text evidence="8">The sequence shown here is derived from an EMBL/GenBank/DDBJ whole genome shotgun (WGS) entry which is preliminary data.</text>
</comment>
<reference evidence="8 9" key="1">
    <citation type="submission" date="2016-02" db="EMBL/GenBank/DDBJ databases">
        <title>Discovery of a natural microsporidian pathogen with a broad tissue tropism in Caenorhabditis elegans.</title>
        <authorList>
            <person name="Luallen R.J."/>
            <person name="Reinke A.W."/>
            <person name="Tong L."/>
            <person name="Botts M.R."/>
            <person name="Felix M.-A."/>
            <person name="Troemel E.R."/>
        </authorList>
    </citation>
    <scope>NUCLEOTIDE SEQUENCE [LARGE SCALE GENOMIC DNA]</scope>
    <source>
        <strain evidence="8 9">JUm2807</strain>
    </source>
</reference>
<dbReference type="STRING" id="1805483.A0A177EJ75"/>
<dbReference type="InterPro" id="IPR022803">
    <property type="entry name" value="Ribosomal_uL5_dom_sf"/>
</dbReference>
<dbReference type="GO" id="GO:0003735">
    <property type="term" value="F:structural constituent of ribosome"/>
    <property type="evidence" value="ECO:0007669"/>
    <property type="project" value="InterPro"/>
</dbReference>
<comment type="similarity">
    <text evidence="2 5">Belongs to the universal ribosomal protein uL5 family.</text>
</comment>
<proteinExistence type="inferred from homology"/>
<sequence length="180" mass="20362">MEEKKNPMQRIKLEKLCLNICTGKSDDTLNRAAKVLEQLTGQAPMFSKARITIRAFGIRRNEKIAANVVVRGEKALKVLQAGLRVKEFELPNTCFSETGTFGFGIQEHIDLGIKYDTSIGIFGMDFCIVLSKPGRRVGERKKRQQKVGKNQRVTKEEAMEWFVQNFDGQIVVKKQAAVEN</sequence>
<dbReference type="FunFam" id="3.30.1440.10:FF:000002">
    <property type="entry name" value="60S ribosomal protein L11"/>
    <property type="match status" value="1"/>
</dbReference>
<evidence type="ECO:0000313" key="9">
    <source>
        <dbReference type="Proteomes" id="UP000185944"/>
    </source>
</evidence>
<keyword evidence="3 5" id="KW-0689">Ribosomal protein</keyword>
<dbReference type="InterPro" id="IPR031309">
    <property type="entry name" value="Ribosomal_uL5_C"/>
</dbReference>
<accession>A0A177EJ75</accession>
<dbReference type="PIRSF" id="PIRSF002161">
    <property type="entry name" value="Ribosomal_L5"/>
    <property type="match status" value="1"/>
</dbReference>
<dbReference type="GO" id="GO:0005840">
    <property type="term" value="C:ribosome"/>
    <property type="evidence" value="ECO:0007669"/>
    <property type="project" value="UniProtKB-KW"/>
</dbReference>
<organism evidence="8 9">
    <name type="scientific">Nematocida displodere</name>
    <dbReference type="NCBI Taxonomy" id="1805483"/>
    <lineage>
        <taxon>Eukaryota</taxon>
        <taxon>Fungi</taxon>
        <taxon>Fungi incertae sedis</taxon>
        <taxon>Microsporidia</taxon>
        <taxon>Nematocida</taxon>
    </lineage>
</organism>
<dbReference type="Gene3D" id="3.30.1440.10">
    <property type="match status" value="1"/>
</dbReference>
<dbReference type="InterPro" id="IPR031310">
    <property type="entry name" value="Ribosomal_uL5_N"/>
</dbReference>
<dbReference type="GO" id="GO:1990904">
    <property type="term" value="C:ribonucleoprotein complex"/>
    <property type="evidence" value="ECO:0007669"/>
    <property type="project" value="UniProtKB-KW"/>
</dbReference>
<comment type="function">
    <text evidence="1">Component of the ribosome, a large ribonucleoprotein complex responsible for the synthesis of proteins in the cell. The small ribosomal subunit (SSU) binds messenger RNAs (mRNAs) and translates the encoded message by selecting cognate aminoacyl-transfer RNA (tRNA) molecules. The large subunit (LSU) contains the ribosomal catalytic site termed the peptidyl transferase center (PTC), which catalyzes the formation of peptide bonds, thereby polymerizing the amino acids delivered by tRNAs into a polypeptide chain. The nascent polypeptides leave the ribosome through a tunnel in the LSU and interact with protein factors that function in enzymatic processing, targeting, and the membrane insertion of nascent chains at the exit of the ribosomal tunnel.</text>
</comment>
<dbReference type="Pfam" id="PF00673">
    <property type="entry name" value="Ribosomal_L5_C"/>
    <property type="match status" value="1"/>
</dbReference>
<name>A0A177EJ75_9MICR</name>
<feature type="domain" description="Large ribosomal subunit protein uL5 N-terminal" evidence="6">
    <location>
        <begin position="6"/>
        <end position="59"/>
    </location>
</feature>
<dbReference type="AlphaFoldDB" id="A0A177EJ75"/>
<evidence type="ECO:0000256" key="3">
    <source>
        <dbReference type="ARBA" id="ARBA00022980"/>
    </source>
</evidence>
<evidence type="ECO:0000256" key="2">
    <source>
        <dbReference type="ARBA" id="ARBA00008553"/>
    </source>
</evidence>
<evidence type="ECO:0000256" key="4">
    <source>
        <dbReference type="ARBA" id="ARBA00023274"/>
    </source>
</evidence>
<dbReference type="InterPro" id="IPR002132">
    <property type="entry name" value="Ribosomal_uL5"/>
</dbReference>
<gene>
    <name evidence="8" type="ORF">NEDG_00472</name>
</gene>
<evidence type="ECO:0000256" key="1">
    <source>
        <dbReference type="ARBA" id="ARBA00004021"/>
    </source>
</evidence>
<dbReference type="SUPFAM" id="SSF55282">
    <property type="entry name" value="RL5-like"/>
    <property type="match status" value="1"/>
</dbReference>
<dbReference type="VEuPathDB" id="MicrosporidiaDB:NEDG_00472"/>
<dbReference type="GO" id="GO:0006412">
    <property type="term" value="P:translation"/>
    <property type="evidence" value="ECO:0007669"/>
    <property type="project" value="InterPro"/>
</dbReference>
<dbReference type="GeneID" id="93646822"/>